<keyword evidence="3" id="KW-1185">Reference proteome</keyword>
<name>A0ABQ3QKR9_9ACTN</name>
<dbReference type="EMBL" id="BNDY01000002">
    <property type="protein sequence ID" value="GHI37875.1"/>
    <property type="molecule type" value="Genomic_DNA"/>
</dbReference>
<organism evidence="2 3">
    <name type="scientific">Streptomyces violascens</name>
    <dbReference type="NCBI Taxonomy" id="67381"/>
    <lineage>
        <taxon>Bacteria</taxon>
        <taxon>Bacillati</taxon>
        <taxon>Actinomycetota</taxon>
        <taxon>Actinomycetes</taxon>
        <taxon>Kitasatosporales</taxon>
        <taxon>Streptomycetaceae</taxon>
        <taxon>Streptomyces</taxon>
    </lineage>
</organism>
<evidence type="ECO:0000313" key="3">
    <source>
        <dbReference type="Proteomes" id="UP001050808"/>
    </source>
</evidence>
<sequence length="372" mass="38866">MQKISRLRRIHPGWYAGTFIAVLAIAAQVLYSTGIYDSWRNSRSVDQACGGILAQGDLATALESSELRAKPLDLDDGYLAHCLVLRADSGRNGSLEMSLRWSTTKPSSLEAFPSGSDLDNGAMGQVAPLGGGWSGIVRNDGSAAVQVALDCRNDRSKALVAYGSFAAPGFAPSKSAAALTGLGRVTTETARKTAAKYGCEASGGEKLTTVSSPPYGAGPNPAKPLGQATGSCAALRTLAPTAAQHDVPQAMEYPADAQAPQVNCYLATPSTKPGYGLYAFYGTSAKMFRAGATRWLTSPGGDRTYASATAKCPQSTEPAAFVITHLLELHGNDITHPVPHYSPDFANTALKAFADNEAKQRGCTGVRMTATP</sequence>
<keyword evidence="1" id="KW-0812">Transmembrane</keyword>
<evidence type="ECO:0000313" key="2">
    <source>
        <dbReference type="EMBL" id="GHI37875.1"/>
    </source>
</evidence>
<feature type="transmembrane region" description="Helical" evidence="1">
    <location>
        <begin position="12"/>
        <end position="31"/>
    </location>
</feature>
<reference evidence="2" key="1">
    <citation type="submission" date="2024-05" db="EMBL/GenBank/DDBJ databases">
        <title>Whole genome shotgun sequence of Streptomyces violascens NBRC 12920.</title>
        <authorList>
            <person name="Komaki H."/>
            <person name="Tamura T."/>
        </authorList>
    </citation>
    <scope>NUCLEOTIDE SEQUENCE</scope>
    <source>
        <strain evidence="2">NBRC 12920</strain>
    </source>
</reference>
<accession>A0ABQ3QKR9</accession>
<gene>
    <name evidence="2" type="ORF">Sviol_22830</name>
</gene>
<dbReference type="RefSeq" id="WP_189960819.1">
    <property type="nucleotide sequence ID" value="NZ_BMUA01000002.1"/>
</dbReference>
<comment type="caution">
    <text evidence="2">The sequence shown here is derived from an EMBL/GenBank/DDBJ whole genome shotgun (WGS) entry which is preliminary data.</text>
</comment>
<keyword evidence="1" id="KW-0472">Membrane</keyword>
<evidence type="ECO:0000256" key="1">
    <source>
        <dbReference type="SAM" id="Phobius"/>
    </source>
</evidence>
<keyword evidence="1" id="KW-1133">Transmembrane helix</keyword>
<protein>
    <submittedName>
        <fullName evidence="2">Uncharacterized protein</fullName>
    </submittedName>
</protein>
<dbReference type="Proteomes" id="UP001050808">
    <property type="component" value="Unassembled WGS sequence"/>
</dbReference>
<proteinExistence type="predicted"/>